<comment type="similarity">
    <text evidence="2">Belongs to the nitroreductase family.</text>
</comment>
<dbReference type="EMBL" id="BMYS01000020">
    <property type="protein sequence ID" value="GGW93295.1"/>
    <property type="molecule type" value="Genomic_DNA"/>
</dbReference>
<dbReference type="Proteomes" id="UP000608345">
    <property type="component" value="Unassembled WGS sequence"/>
</dbReference>
<comment type="cofactor">
    <cofactor evidence="1">
        <name>FMN</name>
        <dbReference type="ChEBI" id="CHEBI:58210"/>
    </cofactor>
</comment>
<protein>
    <recommendedName>
        <fullName evidence="6">Nitroreductase domain-containing protein</fullName>
    </recommendedName>
</protein>
<dbReference type="InterPro" id="IPR029479">
    <property type="entry name" value="Nitroreductase"/>
</dbReference>
<evidence type="ECO:0000256" key="2">
    <source>
        <dbReference type="ARBA" id="ARBA00007118"/>
    </source>
</evidence>
<dbReference type="SUPFAM" id="SSF55469">
    <property type="entry name" value="FMN-dependent nitroreductase-like"/>
    <property type="match status" value="1"/>
</dbReference>
<dbReference type="AlphaFoldDB" id="A0A918JPX2"/>
<dbReference type="InterPro" id="IPR000415">
    <property type="entry name" value="Nitroreductase-like"/>
</dbReference>
<reference evidence="7" key="2">
    <citation type="submission" date="2020-09" db="EMBL/GenBank/DDBJ databases">
        <authorList>
            <person name="Sun Q."/>
            <person name="Kim S."/>
        </authorList>
    </citation>
    <scope>NUCLEOTIDE SEQUENCE</scope>
    <source>
        <strain evidence="7">KCTC 23732</strain>
    </source>
</reference>
<proteinExistence type="inferred from homology"/>
<evidence type="ECO:0000256" key="4">
    <source>
        <dbReference type="ARBA" id="ARBA00022643"/>
    </source>
</evidence>
<keyword evidence="5" id="KW-0560">Oxidoreductase</keyword>
<evidence type="ECO:0000256" key="5">
    <source>
        <dbReference type="ARBA" id="ARBA00023002"/>
    </source>
</evidence>
<keyword evidence="8" id="KW-1185">Reference proteome</keyword>
<sequence length="331" mass="38180">MLSFMNKIRNKVYYDVFYRTPIGEALTIFNSLLLHLRFSFSDRNPGLDKERLEYYLVKHCHIVEKGLALPEPRKGFGQPKITNLIKKTREYEKHYAESQIGLMVRDTLREYLEFHGDDLQKLPNNFLNGVNNFIEEKPAQSKGGLKYLNKSKMLTFDSEQFNDFLKCRHSIRNFSDIPVENAEIMKALSLSQNTPSVCNRQGWFVHYYSDKSKIKKLLSFQNGNAGFTDSIDKLLIVTGSVKAFTRYEHNQLFIDGGLYSMNLMLALHAVGLGSCPLNTCMPWLMEKRMKKAAGIAQHERVIMMIAVGNLLDEFSVAQSEKHPVEKILRQH</sequence>
<evidence type="ECO:0000313" key="7">
    <source>
        <dbReference type="EMBL" id="GGW93295.1"/>
    </source>
</evidence>
<evidence type="ECO:0000256" key="3">
    <source>
        <dbReference type="ARBA" id="ARBA00022630"/>
    </source>
</evidence>
<dbReference type="PANTHER" id="PTHR43673">
    <property type="entry name" value="NAD(P)H NITROREDUCTASE YDGI-RELATED"/>
    <property type="match status" value="1"/>
</dbReference>
<dbReference type="Gene3D" id="3.40.109.10">
    <property type="entry name" value="NADH Oxidase"/>
    <property type="match status" value="1"/>
</dbReference>
<feature type="domain" description="Nitroreductase" evidence="6">
    <location>
        <begin position="251"/>
        <end position="308"/>
    </location>
</feature>
<dbReference type="RefSeq" id="WP_229794021.1">
    <property type="nucleotide sequence ID" value="NZ_BAABFY010000046.1"/>
</dbReference>
<evidence type="ECO:0000259" key="6">
    <source>
        <dbReference type="Pfam" id="PF00881"/>
    </source>
</evidence>
<evidence type="ECO:0000313" key="8">
    <source>
        <dbReference type="Proteomes" id="UP000608345"/>
    </source>
</evidence>
<dbReference type="PANTHER" id="PTHR43673:SF2">
    <property type="entry name" value="NITROREDUCTASE"/>
    <property type="match status" value="1"/>
</dbReference>
<organism evidence="7 8">
    <name type="scientific">Advenella faeciporci</name>
    <dbReference type="NCBI Taxonomy" id="797535"/>
    <lineage>
        <taxon>Bacteria</taxon>
        <taxon>Pseudomonadati</taxon>
        <taxon>Pseudomonadota</taxon>
        <taxon>Betaproteobacteria</taxon>
        <taxon>Burkholderiales</taxon>
        <taxon>Alcaligenaceae</taxon>
    </lineage>
</organism>
<dbReference type="GO" id="GO:0016491">
    <property type="term" value="F:oxidoreductase activity"/>
    <property type="evidence" value="ECO:0007669"/>
    <property type="project" value="UniProtKB-KW"/>
</dbReference>
<keyword evidence="3" id="KW-0285">Flavoprotein</keyword>
<feature type="domain" description="Nitroreductase" evidence="6">
    <location>
        <begin position="167"/>
        <end position="218"/>
    </location>
</feature>
<dbReference type="Pfam" id="PF00881">
    <property type="entry name" value="Nitroreductase"/>
    <property type="match status" value="2"/>
</dbReference>
<name>A0A918JPX2_9BURK</name>
<gene>
    <name evidence="7" type="ORF">GCM10011450_24120</name>
</gene>
<comment type="caution">
    <text evidence="7">The sequence shown here is derived from an EMBL/GenBank/DDBJ whole genome shotgun (WGS) entry which is preliminary data.</text>
</comment>
<keyword evidence="4" id="KW-0288">FMN</keyword>
<evidence type="ECO:0000256" key="1">
    <source>
        <dbReference type="ARBA" id="ARBA00001917"/>
    </source>
</evidence>
<accession>A0A918JPX2</accession>
<reference evidence="7" key="1">
    <citation type="journal article" date="2014" name="Int. J. Syst. Evol. Microbiol.">
        <title>Complete genome sequence of Corynebacterium casei LMG S-19264T (=DSM 44701T), isolated from a smear-ripened cheese.</title>
        <authorList>
            <consortium name="US DOE Joint Genome Institute (JGI-PGF)"/>
            <person name="Walter F."/>
            <person name="Albersmeier A."/>
            <person name="Kalinowski J."/>
            <person name="Ruckert C."/>
        </authorList>
    </citation>
    <scope>NUCLEOTIDE SEQUENCE</scope>
    <source>
        <strain evidence="7">KCTC 23732</strain>
    </source>
</reference>